<evidence type="ECO:0000313" key="2">
    <source>
        <dbReference type="Proteomes" id="UP000276133"/>
    </source>
</evidence>
<name>A0A3M7QMU6_BRAPC</name>
<dbReference type="EMBL" id="REGN01005652">
    <property type="protein sequence ID" value="RNA12610.1"/>
    <property type="molecule type" value="Genomic_DNA"/>
</dbReference>
<accession>A0A3M7QMU6</accession>
<sequence length="62" mass="7398">MEVNNHERAHRYGNDMVGSNRLKLSLVELVRLRSEKHEFFAVLGSYCRGQMFLLPFQLIFWI</sequence>
<comment type="caution">
    <text evidence="1">The sequence shown here is derived from an EMBL/GenBank/DDBJ whole genome shotgun (WGS) entry which is preliminary data.</text>
</comment>
<organism evidence="1 2">
    <name type="scientific">Brachionus plicatilis</name>
    <name type="common">Marine rotifer</name>
    <name type="synonym">Brachionus muelleri</name>
    <dbReference type="NCBI Taxonomy" id="10195"/>
    <lineage>
        <taxon>Eukaryota</taxon>
        <taxon>Metazoa</taxon>
        <taxon>Spiralia</taxon>
        <taxon>Gnathifera</taxon>
        <taxon>Rotifera</taxon>
        <taxon>Eurotatoria</taxon>
        <taxon>Monogononta</taxon>
        <taxon>Pseudotrocha</taxon>
        <taxon>Ploima</taxon>
        <taxon>Brachionidae</taxon>
        <taxon>Brachionus</taxon>
    </lineage>
</organism>
<gene>
    <name evidence="1" type="ORF">BpHYR1_022389</name>
</gene>
<protein>
    <submittedName>
        <fullName evidence="1">Uncharacterized protein</fullName>
    </submittedName>
</protein>
<evidence type="ECO:0000313" key="1">
    <source>
        <dbReference type="EMBL" id="RNA12610.1"/>
    </source>
</evidence>
<keyword evidence="2" id="KW-1185">Reference proteome</keyword>
<dbReference type="Proteomes" id="UP000276133">
    <property type="component" value="Unassembled WGS sequence"/>
</dbReference>
<proteinExistence type="predicted"/>
<reference evidence="1 2" key="1">
    <citation type="journal article" date="2018" name="Sci. Rep.">
        <title>Genomic signatures of local adaptation to the degree of environmental predictability in rotifers.</title>
        <authorList>
            <person name="Franch-Gras L."/>
            <person name="Hahn C."/>
            <person name="Garcia-Roger E.M."/>
            <person name="Carmona M.J."/>
            <person name="Serra M."/>
            <person name="Gomez A."/>
        </authorList>
    </citation>
    <scope>NUCLEOTIDE SEQUENCE [LARGE SCALE GENOMIC DNA]</scope>
    <source>
        <strain evidence="1">HYR1</strain>
    </source>
</reference>
<dbReference type="AlphaFoldDB" id="A0A3M7QMU6"/>